<reference evidence="1 2" key="1">
    <citation type="journal article" date="2016" name="Sci. Rep.">
        <title>Peltaster fructicola genome reveals evolution from an invasive phytopathogen to an ectophytic parasite.</title>
        <authorList>
            <person name="Xu C."/>
            <person name="Chen H."/>
            <person name="Gleason M.L."/>
            <person name="Xu J.R."/>
            <person name="Liu H."/>
            <person name="Zhang R."/>
            <person name="Sun G."/>
        </authorList>
    </citation>
    <scope>NUCLEOTIDE SEQUENCE [LARGE SCALE GENOMIC DNA]</scope>
    <source>
        <strain evidence="1 2">LNHT1506</strain>
    </source>
</reference>
<name>A0A6H0XKL2_9PEZI</name>
<dbReference type="AlphaFoldDB" id="A0A6H0XKL2"/>
<sequence length="161" mass="17491">MFKSPILNLHTGSPQGTVVAGARFPGLSTGIDIVMGDPSSAAPERCSRLERTSLSKGSWGFQSVGTGRVYEWRRTHRKELGASRYSNDDFKLVDSADHDRVLATYIKDSFYGGSDVAHMDFFVELGQDLELQAITSILAIEEKSRRQHDAGRVGAISAAGA</sequence>
<organism evidence="1 2">
    <name type="scientific">Peltaster fructicola</name>
    <dbReference type="NCBI Taxonomy" id="286661"/>
    <lineage>
        <taxon>Eukaryota</taxon>
        <taxon>Fungi</taxon>
        <taxon>Dikarya</taxon>
        <taxon>Ascomycota</taxon>
        <taxon>Pezizomycotina</taxon>
        <taxon>Dothideomycetes</taxon>
        <taxon>Dothideomycetes incertae sedis</taxon>
        <taxon>Peltaster</taxon>
    </lineage>
</organism>
<proteinExistence type="predicted"/>
<protein>
    <submittedName>
        <fullName evidence="1">Uncharacterized protein</fullName>
    </submittedName>
</protein>
<accession>A0A6H0XKL2</accession>
<gene>
    <name evidence="1" type="ORF">AMS68_000682</name>
</gene>
<dbReference type="EMBL" id="CP051139">
    <property type="protein sequence ID" value="QIW95164.1"/>
    <property type="molecule type" value="Genomic_DNA"/>
</dbReference>
<dbReference type="Proteomes" id="UP000503462">
    <property type="component" value="Chromosome 1"/>
</dbReference>
<keyword evidence="2" id="KW-1185">Reference proteome</keyword>
<evidence type="ECO:0000313" key="2">
    <source>
        <dbReference type="Proteomes" id="UP000503462"/>
    </source>
</evidence>
<evidence type="ECO:0000313" key="1">
    <source>
        <dbReference type="EMBL" id="QIW95164.1"/>
    </source>
</evidence>
<dbReference type="OrthoDB" id="3646623at2759"/>